<dbReference type="Proteomes" id="UP001595979">
    <property type="component" value="Unassembled WGS sequence"/>
</dbReference>
<evidence type="ECO:0000256" key="2">
    <source>
        <dbReference type="ARBA" id="ARBA00022692"/>
    </source>
</evidence>
<dbReference type="RefSeq" id="WP_380048403.1">
    <property type="nucleotide sequence ID" value="NZ_JBHSOH010000007.1"/>
</dbReference>
<evidence type="ECO:0000256" key="4">
    <source>
        <dbReference type="ARBA" id="ARBA00023136"/>
    </source>
</evidence>
<dbReference type="Pfam" id="PF04932">
    <property type="entry name" value="Wzy_C"/>
    <property type="match status" value="1"/>
</dbReference>
<feature type="transmembrane region" description="Helical" evidence="5">
    <location>
        <begin position="418"/>
        <end position="436"/>
    </location>
</feature>
<accession>A0ABW1DLN2</accession>
<feature type="transmembrane region" description="Helical" evidence="5">
    <location>
        <begin position="165"/>
        <end position="182"/>
    </location>
</feature>
<feature type="transmembrane region" description="Helical" evidence="5">
    <location>
        <begin position="370"/>
        <end position="388"/>
    </location>
</feature>
<keyword evidence="4 5" id="KW-0472">Membrane</keyword>
<protein>
    <submittedName>
        <fullName evidence="7">O-antigen ligase family protein</fullName>
    </submittedName>
</protein>
<name>A0ABW1DLN2_9DEIO</name>
<reference evidence="8" key="1">
    <citation type="journal article" date="2019" name="Int. J. Syst. Evol. Microbiol.">
        <title>The Global Catalogue of Microorganisms (GCM) 10K type strain sequencing project: providing services to taxonomists for standard genome sequencing and annotation.</title>
        <authorList>
            <consortium name="The Broad Institute Genomics Platform"/>
            <consortium name="The Broad Institute Genome Sequencing Center for Infectious Disease"/>
            <person name="Wu L."/>
            <person name="Ma J."/>
        </authorList>
    </citation>
    <scope>NUCLEOTIDE SEQUENCE [LARGE SCALE GENOMIC DNA]</scope>
    <source>
        <strain evidence="8">CGMCC 1.15053</strain>
    </source>
</reference>
<organism evidence="7 8">
    <name type="scientific">Deinococcus petrolearius</name>
    <dbReference type="NCBI Taxonomy" id="1751295"/>
    <lineage>
        <taxon>Bacteria</taxon>
        <taxon>Thermotogati</taxon>
        <taxon>Deinococcota</taxon>
        <taxon>Deinococci</taxon>
        <taxon>Deinococcales</taxon>
        <taxon>Deinococcaceae</taxon>
        <taxon>Deinococcus</taxon>
    </lineage>
</organism>
<feature type="domain" description="O-antigen ligase-related" evidence="6">
    <location>
        <begin position="197"/>
        <end position="382"/>
    </location>
</feature>
<keyword evidence="8" id="KW-1185">Reference proteome</keyword>
<comment type="subcellular location">
    <subcellularLocation>
        <location evidence="1">Membrane</location>
        <topology evidence="1">Multi-pass membrane protein</topology>
    </subcellularLocation>
</comment>
<evidence type="ECO:0000256" key="5">
    <source>
        <dbReference type="SAM" id="Phobius"/>
    </source>
</evidence>
<sequence length="462" mass="49718">MLLLLGLFGLPLLINPVITLSFDEVYLGPKVWWIYGVIVPASMLLLWQGKQTLSNSRSILLLSLWSAWLVLSALLNGGGGQAWWGNPDRADGVLMHLVYALVLLTGFVWASVDSASYQRWTPAVLLGGSLLALTNIQQQMGLLGIPGEGAVSGVVATLYGGTLGHRGYLGGALALLLPVAAATVPRSRSWWLIWSVVTLMSWAWAGSFTRGAWLAGALGLIWLVLWQRKRVPWRTWGAVALGIVLCVVTAQVRGAGRSFSISGTATSAAVPAQALADSSGRGVLWNSALFGIQRRPLWGWGTPALLQAMNARSSEKLLAENGTRHIEAFRKINRNNNEFPNFLVTYRDGRKERVFLGGAVNKVHNEYLDYALTYGLPAALAFTVLLGWAIWSSRVAAPALSAGLVAYAAYLFTWPEVVRFAPIAWFFMGVALAAGASTRRAAVKVQPCPSPPSKNGTPSPGS</sequence>
<keyword evidence="2 5" id="KW-0812">Transmembrane</keyword>
<dbReference type="PANTHER" id="PTHR37422">
    <property type="entry name" value="TEICHURONIC ACID BIOSYNTHESIS PROTEIN TUAE"/>
    <property type="match status" value="1"/>
</dbReference>
<evidence type="ECO:0000313" key="8">
    <source>
        <dbReference type="Proteomes" id="UP001595979"/>
    </source>
</evidence>
<dbReference type="GO" id="GO:0016874">
    <property type="term" value="F:ligase activity"/>
    <property type="evidence" value="ECO:0007669"/>
    <property type="project" value="UniProtKB-KW"/>
</dbReference>
<dbReference type="EMBL" id="JBHSOH010000007">
    <property type="protein sequence ID" value="MFC5848391.1"/>
    <property type="molecule type" value="Genomic_DNA"/>
</dbReference>
<evidence type="ECO:0000256" key="3">
    <source>
        <dbReference type="ARBA" id="ARBA00022989"/>
    </source>
</evidence>
<evidence type="ECO:0000259" key="6">
    <source>
        <dbReference type="Pfam" id="PF04932"/>
    </source>
</evidence>
<feature type="transmembrane region" description="Helical" evidence="5">
    <location>
        <begin position="93"/>
        <end position="112"/>
    </location>
</feature>
<keyword evidence="7" id="KW-0436">Ligase</keyword>
<dbReference type="InterPro" id="IPR051533">
    <property type="entry name" value="WaaL-like"/>
</dbReference>
<feature type="transmembrane region" description="Helical" evidence="5">
    <location>
        <begin position="59"/>
        <end position="78"/>
    </location>
</feature>
<dbReference type="PANTHER" id="PTHR37422:SF13">
    <property type="entry name" value="LIPOPOLYSACCHARIDE BIOSYNTHESIS PROTEIN PA4999-RELATED"/>
    <property type="match status" value="1"/>
</dbReference>
<dbReference type="InterPro" id="IPR007016">
    <property type="entry name" value="O-antigen_ligase-rel_domated"/>
</dbReference>
<evidence type="ECO:0000313" key="7">
    <source>
        <dbReference type="EMBL" id="MFC5848391.1"/>
    </source>
</evidence>
<gene>
    <name evidence="7" type="ORF">ACFPQ6_08725</name>
</gene>
<feature type="transmembrane region" description="Helical" evidence="5">
    <location>
        <begin position="211"/>
        <end position="226"/>
    </location>
</feature>
<comment type="caution">
    <text evidence="7">The sequence shown here is derived from an EMBL/GenBank/DDBJ whole genome shotgun (WGS) entry which is preliminary data.</text>
</comment>
<feature type="transmembrane region" description="Helical" evidence="5">
    <location>
        <begin position="31"/>
        <end position="47"/>
    </location>
</feature>
<proteinExistence type="predicted"/>
<keyword evidence="3 5" id="KW-1133">Transmembrane helix</keyword>
<evidence type="ECO:0000256" key="1">
    <source>
        <dbReference type="ARBA" id="ARBA00004141"/>
    </source>
</evidence>